<name>A0A2B4SSW7_STYPI</name>
<feature type="region of interest" description="Disordered" evidence="1">
    <location>
        <begin position="1"/>
        <end position="22"/>
    </location>
</feature>
<proteinExistence type="predicted"/>
<reference evidence="3" key="1">
    <citation type="journal article" date="2017" name="bioRxiv">
        <title>Comparative analysis of the genomes of Stylophora pistillata and Acropora digitifera provides evidence for extensive differences between species of corals.</title>
        <authorList>
            <person name="Voolstra C.R."/>
            <person name="Li Y."/>
            <person name="Liew Y.J."/>
            <person name="Baumgarten S."/>
            <person name="Zoccola D."/>
            <person name="Flot J.-F."/>
            <person name="Tambutte S."/>
            <person name="Allemand D."/>
            <person name="Aranda M."/>
        </authorList>
    </citation>
    <scope>NUCLEOTIDE SEQUENCE [LARGE SCALE GENOMIC DNA]</scope>
</reference>
<organism evidence="2 3">
    <name type="scientific">Stylophora pistillata</name>
    <name type="common">Smooth cauliflower coral</name>
    <dbReference type="NCBI Taxonomy" id="50429"/>
    <lineage>
        <taxon>Eukaryota</taxon>
        <taxon>Metazoa</taxon>
        <taxon>Cnidaria</taxon>
        <taxon>Anthozoa</taxon>
        <taxon>Hexacorallia</taxon>
        <taxon>Scleractinia</taxon>
        <taxon>Astrocoeniina</taxon>
        <taxon>Pocilloporidae</taxon>
        <taxon>Stylophora</taxon>
    </lineage>
</organism>
<gene>
    <name evidence="2" type="ORF">AWC38_SpisGene3750</name>
</gene>
<dbReference type="EMBL" id="LSMT01000035">
    <property type="protein sequence ID" value="PFX31475.1"/>
    <property type="molecule type" value="Genomic_DNA"/>
</dbReference>
<feature type="region of interest" description="Disordered" evidence="1">
    <location>
        <begin position="102"/>
        <end position="121"/>
    </location>
</feature>
<dbReference type="AlphaFoldDB" id="A0A2B4SSW7"/>
<evidence type="ECO:0000313" key="3">
    <source>
        <dbReference type="Proteomes" id="UP000225706"/>
    </source>
</evidence>
<accession>A0A2B4SSW7</accession>
<protein>
    <submittedName>
        <fullName evidence="2">Uncharacterized protein</fullName>
    </submittedName>
</protein>
<keyword evidence="3" id="KW-1185">Reference proteome</keyword>
<evidence type="ECO:0000313" key="2">
    <source>
        <dbReference type="EMBL" id="PFX31475.1"/>
    </source>
</evidence>
<dbReference type="OrthoDB" id="5986888at2759"/>
<dbReference type="Proteomes" id="UP000225706">
    <property type="component" value="Unassembled WGS sequence"/>
</dbReference>
<comment type="caution">
    <text evidence="2">The sequence shown here is derived from an EMBL/GenBank/DDBJ whole genome shotgun (WGS) entry which is preliminary data.</text>
</comment>
<sequence>MIGGENSEPSDSGEPFSPPWAASNKKTRFLIGKYQQLKKEKVNAEMQKLLDADAQILELKRQLAADRVNIDELGTKLHNKQEIVRRRKRKITELKAIANENERPIQLKKPRKPYVSSKVQNDSSDKLEQLSRFQQLRRKKKTIAALKPIHCGSNSMSVSDDKSVQDGLWTTLIGTTSRQVMESYIANSAVCMNDIIPKIVKRRVQECEKSDQNQLRSMRVLYEGGMVSKWKYTNIRNSSDVMKQSSDQSRKNKKSQFMQSCDIPKILPYKTLMSYIKNIDLGEVLSLEILAEKLSIESVPGVYRPLKPFLLRLADMYLTLHEKDPCLQWFNGEEGVLYVAVGADGAPFGKDDTATAYLVSFLNLLQRVQSCNDNHLLLGANCEEDLALMKSYTNHLREEMEEVEGKQLTTERGKQVVFKFELIPSDMKCMSSHSGELNNCATYFSPFSNVNQTSKRTIGGTIGGPEATWQPWDYTKRLVMAERVEKLKTKLRDPMGKQRNEVTKFIAQNKSRQEFVPPLGIFKGLDSKYFCWEFGTLIQELLKIPNLSKGHVLKLHTLSFIGVKLRDAVSIYSRVEVSKEQVENLKVLCQQFFNANCLLLADITPTIWTVGGAIPYHTSKLYQKLGYGLGLNSMQGREAKHVKLVKYVENTCNARKSLRRWTVFRHEFVCMVCLREKDPYSIAYRCKKRNISDSYIPKRVRDCDDWFCHCGLPKTATANQGCEICTSDLMKYIKQTVASGKIPPELRQFHQNYS</sequence>
<evidence type="ECO:0000256" key="1">
    <source>
        <dbReference type="SAM" id="MobiDB-lite"/>
    </source>
</evidence>